<dbReference type="Proteomes" id="UP000434554">
    <property type="component" value="Unassembled WGS sequence"/>
</dbReference>
<gene>
    <name evidence="3" type="ORF">F8R14_02720</name>
</gene>
<dbReference type="PANTHER" id="PTHR47307:SF1">
    <property type="entry name" value="GLUTATHIONE-REGULATED POTASSIUM-EFFLUX SYSTEM ANCILLARY PROTEIN KEFG"/>
    <property type="match status" value="1"/>
</dbReference>
<comment type="caution">
    <text evidence="3">The sequence shown here is derived from an EMBL/GenBank/DDBJ whole genome shotgun (WGS) entry which is preliminary data.</text>
</comment>
<dbReference type="Pfam" id="PF02525">
    <property type="entry name" value="Flavodoxin_2"/>
    <property type="match status" value="1"/>
</dbReference>
<keyword evidence="1" id="KW-0560">Oxidoreductase</keyword>
<reference evidence="3 4" key="1">
    <citation type="submission" date="2019-09" db="EMBL/GenBank/DDBJ databases">
        <title>Draft genome sequence of 3 type strains from the CCUG.</title>
        <authorList>
            <person name="Pineiro-Iglesias B."/>
            <person name="Tunovic T."/>
            <person name="Unosson C."/>
            <person name="Inganas E."/>
            <person name="Ohlen M."/>
            <person name="Cardew S."/>
            <person name="Jensie-Markopoulos S."/>
            <person name="Salva-Serra F."/>
            <person name="Jaen-Luchoro D."/>
            <person name="Karlsson R."/>
            <person name="Svensson-Stadler L."/>
            <person name="Chun J."/>
            <person name="Moore E."/>
        </authorList>
    </citation>
    <scope>NUCLEOTIDE SEQUENCE [LARGE SCALE GENOMIC DNA]</scope>
    <source>
        <strain evidence="3 4">CCUG 65427</strain>
    </source>
</reference>
<dbReference type="InterPro" id="IPR046980">
    <property type="entry name" value="KefG/KefF"/>
</dbReference>
<dbReference type="InterPro" id="IPR029039">
    <property type="entry name" value="Flavoprotein-like_sf"/>
</dbReference>
<dbReference type="Gene3D" id="3.40.50.360">
    <property type="match status" value="1"/>
</dbReference>
<sequence length="177" mass="20180">MKTVVLLFHPNFEASRINKAFEQAIADDVNVRHMYELYPNNQVDVMMEQTTLTEADRIVLQFPMYWYNSPSLLKEWQDKVLTYGWAYGSTGKALHGKELLLAVSTGAPNYTHEAGMYTATELLRPFQAMAEFCGMTYLTPFVVKGTLTMSDEDVAKHAKEYAEYLKQESIPALGKFD</sequence>
<evidence type="ECO:0000313" key="3">
    <source>
        <dbReference type="EMBL" id="KAB1479581.1"/>
    </source>
</evidence>
<accession>A0A833CCN4</accession>
<dbReference type="GO" id="GO:0009055">
    <property type="term" value="F:electron transfer activity"/>
    <property type="evidence" value="ECO:0007669"/>
    <property type="project" value="TreeGrafter"/>
</dbReference>
<protein>
    <submittedName>
        <fullName evidence="3">NAD(P)H-dependent oxidoreductase</fullName>
    </submittedName>
</protein>
<feature type="domain" description="Flavodoxin-like fold" evidence="2">
    <location>
        <begin position="1"/>
        <end position="165"/>
    </location>
</feature>
<dbReference type="GeneID" id="83055408"/>
<dbReference type="EMBL" id="WBKH01000002">
    <property type="protein sequence ID" value="KAB1479581.1"/>
    <property type="molecule type" value="Genomic_DNA"/>
</dbReference>
<dbReference type="SUPFAM" id="SSF52218">
    <property type="entry name" value="Flavoproteins"/>
    <property type="match status" value="1"/>
</dbReference>
<dbReference type="RefSeq" id="WP_127008113.1">
    <property type="nucleotide sequence ID" value="NZ_JAIIHO010000022.1"/>
</dbReference>
<dbReference type="GO" id="GO:0010181">
    <property type="term" value="F:FMN binding"/>
    <property type="evidence" value="ECO:0007669"/>
    <property type="project" value="TreeGrafter"/>
</dbReference>
<dbReference type="PANTHER" id="PTHR47307">
    <property type="entry name" value="GLUTATHIONE-REGULATED POTASSIUM-EFFLUX SYSTEM ANCILLARY PROTEIN KEFG"/>
    <property type="match status" value="1"/>
</dbReference>
<proteinExistence type="predicted"/>
<dbReference type="GO" id="GO:0003955">
    <property type="term" value="F:NAD(P)H dehydrogenase (quinone) activity"/>
    <property type="evidence" value="ECO:0007669"/>
    <property type="project" value="TreeGrafter"/>
</dbReference>
<name>A0A833CCN4_9FIRM</name>
<evidence type="ECO:0000313" key="4">
    <source>
        <dbReference type="Proteomes" id="UP000434554"/>
    </source>
</evidence>
<evidence type="ECO:0000256" key="1">
    <source>
        <dbReference type="ARBA" id="ARBA00023002"/>
    </source>
</evidence>
<dbReference type="AlphaFoldDB" id="A0A833CCN4"/>
<dbReference type="InterPro" id="IPR003680">
    <property type="entry name" value="Flavodoxin_fold"/>
</dbReference>
<organism evidence="3 4">
    <name type="scientific">Veillonella seminalis</name>
    <dbReference type="NCBI Taxonomy" id="1502943"/>
    <lineage>
        <taxon>Bacteria</taxon>
        <taxon>Bacillati</taxon>
        <taxon>Bacillota</taxon>
        <taxon>Negativicutes</taxon>
        <taxon>Veillonellales</taxon>
        <taxon>Veillonellaceae</taxon>
        <taxon>Veillonella</taxon>
    </lineage>
</organism>
<evidence type="ECO:0000259" key="2">
    <source>
        <dbReference type="Pfam" id="PF02525"/>
    </source>
</evidence>